<feature type="compositionally biased region" description="Basic and acidic residues" evidence="1">
    <location>
        <begin position="29"/>
        <end position="39"/>
    </location>
</feature>
<accession>A0ABT6VSY4</accession>
<feature type="compositionally biased region" description="Basic and acidic residues" evidence="1">
    <location>
        <begin position="1"/>
        <end position="13"/>
    </location>
</feature>
<comment type="caution">
    <text evidence="2">The sequence shown here is derived from an EMBL/GenBank/DDBJ whole genome shotgun (WGS) entry which is preliminary data.</text>
</comment>
<gene>
    <name evidence="2" type="ORF">POF43_002445</name>
</gene>
<keyword evidence="3" id="KW-1185">Reference proteome</keyword>
<reference evidence="2 3" key="1">
    <citation type="submission" date="2023-05" db="EMBL/GenBank/DDBJ databases">
        <title>Streptantibioticus silvisoli sp. nov., acidotolerant actinomycetes 1 from pine litter.</title>
        <authorList>
            <person name="Swiecimska M."/>
            <person name="Golinska P."/>
            <person name="Sangal V."/>
            <person name="Wachnowicz B."/>
            <person name="Goodfellow M."/>
        </authorList>
    </citation>
    <scope>NUCLEOTIDE SEQUENCE [LARGE SCALE GENOMIC DNA]</scope>
    <source>
        <strain evidence="2 3">SL54</strain>
    </source>
</reference>
<evidence type="ECO:0000313" key="2">
    <source>
        <dbReference type="EMBL" id="MDI5961590.1"/>
    </source>
</evidence>
<feature type="region of interest" description="Disordered" evidence="1">
    <location>
        <begin position="1"/>
        <end position="53"/>
    </location>
</feature>
<proteinExistence type="predicted"/>
<dbReference type="EMBL" id="JAAGKO020000002">
    <property type="protein sequence ID" value="MDI5961590.1"/>
    <property type="molecule type" value="Genomic_DNA"/>
</dbReference>
<dbReference type="Proteomes" id="UP001156398">
    <property type="component" value="Unassembled WGS sequence"/>
</dbReference>
<organism evidence="2 3">
    <name type="scientific">Streptantibioticus silvisoli</name>
    <dbReference type="NCBI Taxonomy" id="2705255"/>
    <lineage>
        <taxon>Bacteria</taxon>
        <taxon>Bacillati</taxon>
        <taxon>Actinomycetota</taxon>
        <taxon>Actinomycetes</taxon>
        <taxon>Kitasatosporales</taxon>
        <taxon>Streptomycetaceae</taxon>
        <taxon>Streptantibioticus</taxon>
    </lineage>
</organism>
<protein>
    <submittedName>
        <fullName evidence="2">Uncharacterized protein</fullName>
    </submittedName>
</protein>
<dbReference type="RefSeq" id="WP_271325041.1">
    <property type="nucleotide sequence ID" value="NZ_JAAGKO020000002.1"/>
</dbReference>
<name>A0ABT6VSY4_9ACTN</name>
<evidence type="ECO:0000256" key="1">
    <source>
        <dbReference type="SAM" id="MobiDB-lite"/>
    </source>
</evidence>
<evidence type="ECO:0000313" key="3">
    <source>
        <dbReference type="Proteomes" id="UP001156398"/>
    </source>
</evidence>
<sequence length="53" mass="5867">MNERSSDTRHERMASVPQKQWGTAIGTGHPEETACDLHGRTGPHHPQRGPARP</sequence>